<protein>
    <submittedName>
        <fullName evidence="1">Uncharacterized protein</fullName>
    </submittedName>
</protein>
<keyword evidence="2" id="KW-1185">Reference proteome</keyword>
<proteinExistence type="predicted"/>
<accession>A0A7W9JB36</accession>
<evidence type="ECO:0000313" key="2">
    <source>
        <dbReference type="Proteomes" id="UP000549971"/>
    </source>
</evidence>
<dbReference type="EMBL" id="JACHMY010000001">
    <property type="protein sequence ID" value="MBB5838700.1"/>
    <property type="molecule type" value="Genomic_DNA"/>
</dbReference>
<reference evidence="1 2" key="1">
    <citation type="submission" date="2020-08" db="EMBL/GenBank/DDBJ databases">
        <title>Sequencing the genomes of 1000 actinobacteria strains.</title>
        <authorList>
            <person name="Klenk H.-P."/>
        </authorList>
    </citation>
    <scope>NUCLEOTIDE SEQUENCE [LARGE SCALE GENOMIC DNA]</scope>
    <source>
        <strain evidence="1 2">DSM 28967</strain>
    </source>
</reference>
<gene>
    <name evidence="1" type="ORF">HDA39_005434</name>
</gene>
<name>A0A7W9JB36_9ACTN</name>
<evidence type="ECO:0000313" key="1">
    <source>
        <dbReference type="EMBL" id="MBB5838700.1"/>
    </source>
</evidence>
<comment type="caution">
    <text evidence="1">The sequence shown here is derived from an EMBL/GenBank/DDBJ whole genome shotgun (WGS) entry which is preliminary data.</text>
</comment>
<dbReference type="Proteomes" id="UP000549971">
    <property type="component" value="Unassembled WGS sequence"/>
</dbReference>
<organism evidence="1 2">
    <name type="scientific">Kribbella italica</name>
    <dbReference type="NCBI Taxonomy" id="1540520"/>
    <lineage>
        <taxon>Bacteria</taxon>
        <taxon>Bacillati</taxon>
        <taxon>Actinomycetota</taxon>
        <taxon>Actinomycetes</taxon>
        <taxon>Propionibacteriales</taxon>
        <taxon>Kribbellaceae</taxon>
        <taxon>Kribbella</taxon>
    </lineage>
</organism>
<sequence length="37" mass="3997">MKRRRAIAFGPIELLLLLMSSGAVGFGISNFLPHILG</sequence>
<dbReference type="AlphaFoldDB" id="A0A7W9JB36"/>